<reference evidence="1 2" key="1">
    <citation type="submission" date="2016-06" db="EMBL/GenBank/DDBJ databases">
        <title>Domibacillus iocasae genome sequencing.</title>
        <authorList>
            <person name="Verma A."/>
            <person name="Pal Y."/>
            <person name="Ojha A.K."/>
            <person name="Krishnamurthi S."/>
        </authorList>
    </citation>
    <scope>NUCLEOTIDE SEQUENCE [LARGE SCALE GENOMIC DNA]</scope>
    <source>
        <strain evidence="1 2">DSM 29979</strain>
    </source>
</reference>
<dbReference type="GO" id="GO:0003677">
    <property type="term" value="F:DNA binding"/>
    <property type="evidence" value="ECO:0007669"/>
    <property type="project" value="InterPro"/>
</dbReference>
<dbReference type="AlphaFoldDB" id="A0A1E7DPM5"/>
<dbReference type="EMBL" id="MAMP01000022">
    <property type="protein sequence ID" value="OES44628.1"/>
    <property type="molecule type" value="Genomic_DNA"/>
</dbReference>
<proteinExistence type="predicted"/>
<accession>A0A1E7DPM5</accession>
<evidence type="ECO:0000313" key="1">
    <source>
        <dbReference type="EMBL" id="OES44628.1"/>
    </source>
</evidence>
<keyword evidence="2" id="KW-1185">Reference proteome</keyword>
<sequence>MERLSEHIISNCNKLFNDLERCFAKNKYMENFSVSDARRFLEENPFMAIKNIKDQEKQVETLTAEELKLILKSLDHSWFVDFRAAVLIHVLLDSFGRIGKGQGNSVVIWKLKERIASTRAFRVSAILGQTESALPPIR</sequence>
<evidence type="ECO:0000313" key="2">
    <source>
        <dbReference type="Proteomes" id="UP000095658"/>
    </source>
</evidence>
<comment type="caution">
    <text evidence="1">The sequence shown here is derived from an EMBL/GenBank/DDBJ whole genome shotgun (WGS) entry which is preliminary data.</text>
</comment>
<organism evidence="1 2">
    <name type="scientific">Domibacillus iocasae</name>
    <dbReference type="NCBI Taxonomy" id="1714016"/>
    <lineage>
        <taxon>Bacteria</taxon>
        <taxon>Bacillati</taxon>
        <taxon>Bacillota</taxon>
        <taxon>Bacilli</taxon>
        <taxon>Bacillales</taxon>
        <taxon>Bacillaceae</taxon>
        <taxon>Domibacillus</taxon>
    </lineage>
</organism>
<gene>
    <name evidence="1" type="ORF">BA724_10220</name>
</gene>
<name>A0A1E7DPM5_9BACI</name>
<dbReference type="STRING" id="1714016.BA724_10220"/>
<dbReference type="Proteomes" id="UP000095658">
    <property type="component" value="Unassembled WGS sequence"/>
</dbReference>
<dbReference type="InterPro" id="IPR011010">
    <property type="entry name" value="DNA_brk_join_enz"/>
</dbReference>
<dbReference type="SUPFAM" id="SSF56349">
    <property type="entry name" value="DNA breaking-rejoining enzymes"/>
    <property type="match status" value="1"/>
</dbReference>
<protein>
    <submittedName>
        <fullName evidence="1">Uncharacterized protein</fullName>
    </submittedName>
</protein>